<reference evidence="1" key="1">
    <citation type="submission" date="2013-12" db="EMBL/GenBank/DDBJ databases">
        <title>A Varibaculum cambriense genome reconstructed from a premature infant gut community with otherwise low bacterial novelty that shifts toward anaerobic metabolism during the third week of life.</title>
        <authorList>
            <person name="Brown C.T."/>
            <person name="Sharon I."/>
            <person name="Thomas B.C."/>
            <person name="Castelle C.J."/>
            <person name="Morowitz M.J."/>
            <person name="Banfield J.F."/>
        </authorList>
    </citation>
    <scope>NUCLEOTIDE SEQUENCE [LARGE SCALE GENOMIC DNA]</scope>
</reference>
<dbReference type="EMBL" id="AZMJ01000007">
    <property type="protein sequence ID" value="ETJ02431.1"/>
    <property type="molecule type" value="Genomic_DNA"/>
</dbReference>
<sequence>MPELVAKKKSKPAINTFDFSFFEKHNGKHDRAMKVAIVTCKSYIKLSMMAYRKIKGPEYFKVGIDINNRVICVSPAVETEPFVIKPTASQIERRCIFITQKRAVIDKLIKLGMPKVVEGQLVDGELIFQF</sequence>
<evidence type="ECO:0000313" key="1">
    <source>
        <dbReference type="EMBL" id="ETJ02431.1"/>
    </source>
</evidence>
<protein>
    <submittedName>
        <fullName evidence="1">Surface antigen D15</fullName>
    </submittedName>
</protein>
<name>W1V9S9_9FIRM</name>
<dbReference type="Proteomes" id="UP000018855">
    <property type="component" value="Unassembled WGS sequence"/>
</dbReference>
<dbReference type="PATRIC" id="fig|1403949.3.peg.38"/>
<proteinExistence type="predicted"/>
<organism evidence="1">
    <name type="scientific">Veillonella dispar DORA_11</name>
    <dbReference type="NCBI Taxonomy" id="1403949"/>
    <lineage>
        <taxon>Bacteria</taxon>
        <taxon>Bacillati</taxon>
        <taxon>Bacillota</taxon>
        <taxon>Negativicutes</taxon>
        <taxon>Veillonellales</taxon>
        <taxon>Veillonellaceae</taxon>
        <taxon>Veillonella</taxon>
    </lineage>
</organism>
<dbReference type="AlphaFoldDB" id="W1V9S9"/>
<comment type="caution">
    <text evidence="1">The sequence shown here is derived from an EMBL/GenBank/DDBJ whole genome shotgun (WGS) entry which is preliminary data.</text>
</comment>
<accession>W1V9S9</accession>
<gene>
    <name evidence="1" type="ORF">Q619_VDC00007G0007</name>
</gene>